<evidence type="ECO:0000256" key="2">
    <source>
        <dbReference type="ARBA" id="ARBA00005698"/>
    </source>
</evidence>
<keyword evidence="12 17" id="KW-0496">Mitochondrion</keyword>
<feature type="transmembrane region" description="Helical" evidence="16">
    <location>
        <begin position="46"/>
        <end position="67"/>
    </location>
</feature>
<dbReference type="GO" id="GO:0031966">
    <property type="term" value="C:mitochondrial membrane"/>
    <property type="evidence" value="ECO:0007669"/>
    <property type="project" value="UniProtKB-SubCell"/>
</dbReference>
<dbReference type="PANTHER" id="PTHR11435:SF1">
    <property type="entry name" value="NADH-UBIQUINONE OXIDOREDUCTASE CHAIN 6"/>
    <property type="match status" value="1"/>
</dbReference>
<geneLocation type="mitochondrion" evidence="17"/>
<dbReference type="GO" id="GO:0008137">
    <property type="term" value="F:NADH dehydrogenase (ubiquinone) activity"/>
    <property type="evidence" value="ECO:0007669"/>
    <property type="project" value="UniProtKB-EC"/>
</dbReference>
<evidence type="ECO:0000256" key="4">
    <source>
        <dbReference type="ARBA" id="ARBA00021095"/>
    </source>
</evidence>
<evidence type="ECO:0000256" key="6">
    <source>
        <dbReference type="ARBA" id="ARBA00022660"/>
    </source>
</evidence>
<keyword evidence="8" id="KW-1278">Translocase</keyword>
<dbReference type="RefSeq" id="YP_009651007.1">
    <property type="nucleotide sequence ID" value="NC_042723.1"/>
</dbReference>
<name>A0A4Y1JU94_9HEMI</name>
<evidence type="ECO:0000256" key="11">
    <source>
        <dbReference type="ARBA" id="ARBA00023027"/>
    </source>
</evidence>
<sequence length="176" mass="20492">MKFMLIKMMIILSIFLPMMKTPLSLGTVLLTQTILSTMLMNKMLLNSWFPMITFLMMIGGMMILFMYMSSIASNEKFKMNMNLTMMFIIMMIATEELMMDIQINETQNMIYISSQESISMTKLYNKKSYIITLLLVLTLLLTMISISKIVMFHKGPLRMKTYEQTDAENKSNCKNN</sequence>
<evidence type="ECO:0000256" key="5">
    <source>
        <dbReference type="ARBA" id="ARBA00022448"/>
    </source>
</evidence>
<protein>
    <recommendedName>
        <fullName evidence="4">NADH-ubiquinone oxidoreductase chain 6</fullName>
        <ecNumber evidence="3">7.1.1.2</ecNumber>
    </recommendedName>
    <alternativeName>
        <fullName evidence="14">NADH dehydrogenase subunit 6</fullName>
    </alternativeName>
</protein>
<feature type="transmembrane region" description="Helical" evidence="16">
    <location>
        <begin position="129"/>
        <end position="150"/>
    </location>
</feature>
<evidence type="ECO:0000256" key="8">
    <source>
        <dbReference type="ARBA" id="ARBA00022967"/>
    </source>
</evidence>
<evidence type="ECO:0000256" key="3">
    <source>
        <dbReference type="ARBA" id="ARBA00012944"/>
    </source>
</evidence>
<dbReference type="EC" id="7.1.1.2" evidence="3"/>
<keyword evidence="5" id="KW-0813">Transport</keyword>
<evidence type="ECO:0000313" key="17">
    <source>
        <dbReference type="EMBL" id="AOW43949.1"/>
    </source>
</evidence>
<evidence type="ECO:0000256" key="7">
    <source>
        <dbReference type="ARBA" id="ARBA00022692"/>
    </source>
</evidence>
<comment type="similarity">
    <text evidence="2">Belongs to the complex I subunit 6 family.</text>
</comment>
<accession>A0A4Y1JU94</accession>
<evidence type="ECO:0000256" key="12">
    <source>
        <dbReference type="ARBA" id="ARBA00023128"/>
    </source>
</evidence>
<dbReference type="AlphaFoldDB" id="A0A4Y1JU94"/>
<evidence type="ECO:0000256" key="9">
    <source>
        <dbReference type="ARBA" id="ARBA00022982"/>
    </source>
</evidence>
<organism evidence="17">
    <name type="scientific">Macropsis notata</name>
    <dbReference type="NCBI Taxonomy" id="1159701"/>
    <lineage>
        <taxon>Eukaryota</taxon>
        <taxon>Metazoa</taxon>
        <taxon>Ecdysozoa</taxon>
        <taxon>Arthropoda</taxon>
        <taxon>Hexapoda</taxon>
        <taxon>Insecta</taxon>
        <taxon>Pterygota</taxon>
        <taxon>Neoptera</taxon>
        <taxon>Paraneoptera</taxon>
        <taxon>Hemiptera</taxon>
        <taxon>Auchenorrhyncha</taxon>
        <taxon>Membracoidea</taxon>
        <taxon>Cicadellidae</taxon>
        <taxon>Eurymelinae</taxon>
        <taxon>Macropsini</taxon>
        <taxon>Macropsis</taxon>
    </lineage>
</organism>
<evidence type="ECO:0000256" key="1">
    <source>
        <dbReference type="ARBA" id="ARBA00004225"/>
    </source>
</evidence>
<dbReference type="GeneID" id="40487299"/>
<evidence type="ECO:0000256" key="16">
    <source>
        <dbReference type="SAM" id="Phobius"/>
    </source>
</evidence>
<dbReference type="InterPro" id="IPR050269">
    <property type="entry name" value="ComplexI_Subunit6"/>
</dbReference>
<evidence type="ECO:0000256" key="13">
    <source>
        <dbReference type="ARBA" id="ARBA00023136"/>
    </source>
</evidence>
<evidence type="ECO:0000256" key="14">
    <source>
        <dbReference type="ARBA" id="ARBA00031019"/>
    </source>
</evidence>
<keyword evidence="6" id="KW-0679">Respiratory chain</keyword>
<gene>
    <name evidence="17" type="primary">ND6</name>
</gene>
<keyword evidence="13 16" id="KW-0472">Membrane</keyword>
<comment type="subcellular location">
    <subcellularLocation>
        <location evidence="1">Mitochondrion membrane</location>
        <topology evidence="1">Multi-pass membrane protein</topology>
    </subcellularLocation>
</comment>
<comment type="catalytic activity">
    <reaction evidence="15">
        <text>a ubiquinone + NADH + 5 H(+)(in) = a ubiquinol + NAD(+) + 4 H(+)(out)</text>
        <dbReference type="Rhea" id="RHEA:29091"/>
        <dbReference type="Rhea" id="RHEA-COMP:9565"/>
        <dbReference type="Rhea" id="RHEA-COMP:9566"/>
        <dbReference type="ChEBI" id="CHEBI:15378"/>
        <dbReference type="ChEBI" id="CHEBI:16389"/>
        <dbReference type="ChEBI" id="CHEBI:17976"/>
        <dbReference type="ChEBI" id="CHEBI:57540"/>
        <dbReference type="ChEBI" id="CHEBI:57945"/>
        <dbReference type="EC" id="7.1.1.2"/>
    </reaction>
</comment>
<dbReference type="CTD" id="4541"/>
<keyword evidence="11" id="KW-0520">NAD</keyword>
<proteinExistence type="inferred from homology"/>
<keyword evidence="9" id="KW-0249">Electron transport</keyword>
<keyword evidence="7 16" id="KW-0812">Transmembrane</keyword>
<keyword evidence="10 16" id="KW-1133">Transmembrane helix</keyword>
<dbReference type="PANTHER" id="PTHR11435">
    <property type="entry name" value="NADH UBIQUINONE OXIDOREDUCTASE SUBUNIT ND6"/>
    <property type="match status" value="1"/>
</dbReference>
<reference evidence="17" key="1">
    <citation type="submission" date="2016-03" db="EMBL/GenBank/DDBJ databases">
        <title>Complete mitochondrial genome of Macropsis notata (Hemiptera: Cicadellidae).</title>
        <authorList>
            <person name="Wu Y.F."/>
            <person name="Wang J.J."/>
            <person name="Dai R.H."/>
        </authorList>
    </citation>
    <scope>NUCLEOTIDE SEQUENCE</scope>
</reference>
<evidence type="ECO:0000256" key="15">
    <source>
        <dbReference type="ARBA" id="ARBA00049551"/>
    </source>
</evidence>
<dbReference type="EMBL" id="KX010420">
    <property type="protein sequence ID" value="AOW43949.1"/>
    <property type="molecule type" value="Genomic_DNA"/>
</dbReference>
<evidence type="ECO:0000256" key="10">
    <source>
        <dbReference type="ARBA" id="ARBA00022989"/>
    </source>
</evidence>